<dbReference type="InterPro" id="IPR050576">
    <property type="entry name" value="Cilia_flagella_integrity"/>
</dbReference>
<evidence type="ECO:0000256" key="1">
    <source>
        <dbReference type="ARBA" id="ARBA00022614"/>
    </source>
</evidence>
<dbReference type="Pfam" id="PF14580">
    <property type="entry name" value="LRR_9"/>
    <property type="match status" value="1"/>
</dbReference>
<keyword evidence="1" id="KW-0433">Leucine-rich repeat</keyword>
<feature type="compositionally biased region" description="Polar residues" evidence="4">
    <location>
        <begin position="39"/>
        <end position="50"/>
    </location>
</feature>
<evidence type="ECO:0000256" key="3">
    <source>
        <dbReference type="SAM" id="Coils"/>
    </source>
</evidence>
<dbReference type="PANTHER" id="PTHR45973:SF36">
    <property type="entry name" value="CENTRIOLIN"/>
    <property type="match status" value="1"/>
</dbReference>
<dbReference type="SMART" id="SM00365">
    <property type="entry name" value="LRR_SD22"/>
    <property type="match status" value="3"/>
</dbReference>
<dbReference type="Proteomes" id="UP000095280">
    <property type="component" value="Unplaced"/>
</dbReference>
<proteinExistence type="predicted"/>
<keyword evidence="5" id="KW-1185">Reference proteome</keyword>
<evidence type="ECO:0000313" key="6">
    <source>
        <dbReference type="WBParaSite" id="maker-uti_cns_0047329-snap-gene-0.7-mRNA-1"/>
    </source>
</evidence>
<dbReference type="InterPro" id="IPR003591">
    <property type="entry name" value="Leu-rich_rpt_typical-subtyp"/>
</dbReference>
<feature type="compositionally biased region" description="Polar residues" evidence="4">
    <location>
        <begin position="16"/>
        <end position="28"/>
    </location>
</feature>
<dbReference type="PROSITE" id="PS51450">
    <property type="entry name" value="LRR"/>
    <property type="match status" value="3"/>
</dbReference>
<accession>A0A1I8JEG1</accession>
<dbReference type="InterPro" id="IPR001611">
    <property type="entry name" value="Leu-rich_rpt"/>
</dbReference>
<protein>
    <submittedName>
        <fullName evidence="6">LRRcap domain-containing protein</fullName>
    </submittedName>
</protein>
<evidence type="ECO:0000256" key="4">
    <source>
        <dbReference type="SAM" id="MobiDB-lite"/>
    </source>
</evidence>
<feature type="region of interest" description="Disordered" evidence="4">
    <location>
        <begin position="1"/>
        <end position="50"/>
    </location>
</feature>
<sequence>MSQSRVPQCSPRRVAEQTSTEPASSSAQGDFASDESDQETPTSAAMQEQQQKLSAGVGVRYITDALVLRVARRQDPVTVTAVNLSGRSDERKIRFIENLDRLKNLQSLNLSYNIIEKMEHLEKLTRLRELNLSHNRIARIDCLESLTQLQVLNLSGNLIGSLPAALGRRLKCLRTLLLSDNQIDSHSRPYILFCLPGLAQLDGRPVSPAERADADARFRQDEADRLRAQLEEAEFSADELRAQLLTYEEEVGALSEQVDAALEQQAEGEQEREELLQQLRLKDGLVRFNCTLGLEGSSGLYCRTRG</sequence>
<feature type="coiled-coil region" evidence="3">
    <location>
        <begin position="223"/>
        <end position="278"/>
    </location>
</feature>
<dbReference type="Gene3D" id="3.80.10.10">
    <property type="entry name" value="Ribonuclease Inhibitor"/>
    <property type="match status" value="1"/>
</dbReference>
<name>A0A1I8JEG1_9PLAT</name>
<dbReference type="WBParaSite" id="maker-uti_cns_0047329-snap-gene-0.7-mRNA-1">
    <property type="protein sequence ID" value="maker-uti_cns_0047329-snap-gene-0.7-mRNA-1"/>
    <property type="gene ID" value="maker-uti_cns_0047329-snap-gene-0.7"/>
</dbReference>
<dbReference type="SMART" id="SM00369">
    <property type="entry name" value="LRR_TYP"/>
    <property type="match status" value="4"/>
</dbReference>
<organism evidence="5 6">
    <name type="scientific">Macrostomum lignano</name>
    <dbReference type="NCBI Taxonomy" id="282301"/>
    <lineage>
        <taxon>Eukaryota</taxon>
        <taxon>Metazoa</taxon>
        <taxon>Spiralia</taxon>
        <taxon>Lophotrochozoa</taxon>
        <taxon>Platyhelminthes</taxon>
        <taxon>Rhabditophora</taxon>
        <taxon>Macrostomorpha</taxon>
        <taxon>Macrostomida</taxon>
        <taxon>Macrostomidae</taxon>
        <taxon>Macrostomum</taxon>
    </lineage>
</organism>
<keyword evidence="2" id="KW-0677">Repeat</keyword>
<dbReference type="AlphaFoldDB" id="A0A1I8JEG1"/>
<dbReference type="InterPro" id="IPR032675">
    <property type="entry name" value="LRR_dom_sf"/>
</dbReference>
<dbReference type="PANTHER" id="PTHR45973">
    <property type="entry name" value="PROTEIN PHOSPHATASE 1 REGULATORY SUBUNIT SDS22-RELATED"/>
    <property type="match status" value="1"/>
</dbReference>
<dbReference type="SUPFAM" id="SSF52058">
    <property type="entry name" value="L domain-like"/>
    <property type="match status" value="1"/>
</dbReference>
<keyword evidence="3" id="KW-0175">Coiled coil</keyword>
<reference evidence="6" key="1">
    <citation type="submission" date="2016-11" db="UniProtKB">
        <authorList>
            <consortium name="WormBaseParasite"/>
        </authorList>
    </citation>
    <scope>IDENTIFICATION</scope>
</reference>
<evidence type="ECO:0000313" key="5">
    <source>
        <dbReference type="Proteomes" id="UP000095280"/>
    </source>
</evidence>
<evidence type="ECO:0000256" key="2">
    <source>
        <dbReference type="ARBA" id="ARBA00022737"/>
    </source>
</evidence>